<dbReference type="Proteomes" id="UP000195569">
    <property type="component" value="Unassembled WGS sequence"/>
</dbReference>
<dbReference type="AlphaFoldDB" id="A0A1N7RY72"/>
<proteinExistence type="predicted"/>
<keyword evidence="2" id="KW-1185">Reference proteome</keyword>
<evidence type="ECO:0000313" key="1">
    <source>
        <dbReference type="EMBL" id="SIT40086.1"/>
    </source>
</evidence>
<comment type="caution">
    <text evidence="1">The sequence shown here is derived from an EMBL/GenBank/DDBJ whole genome shotgun (WGS) entry which is preliminary data.</text>
</comment>
<gene>
    <name evidence="1" type="ORF">BN2476_230379</name>
</gene>
<protein>
    <submittedName>
        <fullName evidence="1">Uncharacterized protein</fullName>
    </submittedName>
</protein>
<organism evidence="1 2">
    <name type="scientific">Paraburkholderia piptadeniae</name>
    <dbReference type="NCBI Taxonomy" id="1701573"/>
    <lineage>
        <taxon>Bacteria</taxon>
        <taxon>Pseudomonadati</taxon>
        <taxon>Pseudomonadota</taxon>
        <taxon>Betaproteobacteria</taxon>
        <taxon>Burkholderiales</taxon>
        <taxon>Burkholderiaceae</taxon>
        <taxon>Paraburkholderia</taxon>
    </lineage>
</organism>
<sequence>MENYTGFVSDAILLSIGRAILRKQQRDGRSIGDAEARGHAQVLQGRYGFVQEKETDTFCNEVLRAFRYLEQRELQAISKLAYANFRVDELIGNSVLDAELVQDLQSAGYPR</sequence>
<dbReference type="RefSeq" id="WP_087734295.1">
    <property type="nucleotide sequence ID" value="NZ_CYGY02000023.1"/>
</dbReference>
<dbReference type="EMBL" id="CYGY02000023">
    <property type="protein sequence ID" value="SIT40086.1"/>
    <property type="molecule type" value="Genomic_DNA"/>
</dbReference>
<evidence type="ECO:0000313" key="2">
    <source>
        <dbReference type="Proteomes" id="UP000195569"/>
    </source>
</evidence>
<name>A0A1N7RY72_9BURK</name>
<accession>A0A1N7RY72</accession>
<dbReference type="OrthoDB" id="9992716at2"/>
<reference evidence="1" key="1">
    <citation type="submission" date="2016-12" db="EMBL/GenBank/DDBJ databases">
        <authorList>
            <person name="Moulin L."/>
        </authorList>
    </citation>
    <scope>NUCLEOTIDE SEQUENCE [LARGE SCALE GENOMIC DNA]</scope>
    <source>
        <strain evidence="1">STM 7183</strain>
    </source>
</reference>